<dbReference type="PANTHER" id="PTHR28013">
    <property type="entry name" value="PROTEIN DCV1-RELATED"/>
    <property type="match status" value="1"/>
</dbReference>
<feature type="transmembrane region" description="Helical" evidence="2">
    <location>
        <begin position="106"/>
        <end position="129"/>
    </location>
</feature>
<dbReference type="GO" id="GO:0035838">
    <property type="term" value="C:growing cell tip"/>
    <property type="evidence" value="ECO:0007669"/>
    <property type="project" value="TreeGrafter"/>
</dbReference>
<organism evidence="3 4">
    <name type="scientific">Drechmeria coniospora</name>
    <name type="common">Nematophagous fungus</name>
    <name type="synonym">Meria coniospora</name>
    <dbReference type="NCBI Taxonomy" id="98403"/>
    <lineage>
        <taxon>Eukaryota</taxon>
        <taxon>Fungi</taxon>
        <taxon>Dikarya</taxon>
        <taxon>Ascomycota</taxon>
        <taxon>Pezizomycotina</taxon>
        <taxon>Sordariomycetes</taxon>
        <taxon>Hypocreomycetidae</taxon>
        <taxon>Hypocreales</taxon>
        <taxon>Ophiocordycipitaceae</taxon>
        <taxon>Drechmeria</taxon>
    </lineage>
</organism>
<dbReference type="STRING" id="98403.A0A151GTC9"/>
<feature type="transmembrane region" description="Helical" evidence="2">
    <location>
        <begin position="135"/>
        <end position="158"/>
    </location>
</feature>
<dbReference type="InterPro" id="IPR051380">
    <property type="entry name" value="pH-response_reg_palI/RIM9"/>
</dbReference>
<protein>
    <recommendedName>
        <fullName evidence="5">Pali-domain-containing protein</fullName>
    </recommendedName>
</protein>
<dbReference type="InParanoid" id="A0A151GTC9"/>
<dbReference type="OrthoDB" id="2354757at2759"/>
<comment type="caution">
    <text evidence="3">The sequence shown here is derived from an EMBL/GenBank/DDBJ whole genome shotgun (WGS) entry which is preliminary data.</text>
</comment>
<keyword evidence="2" id="KW-1133">Transmembrane helix</keyword>
<reference evidence="3 4" key="1">
    <citation type="journal article" date="2016" name="Sci. Rep.">
        <title>Insights into Adaptations to a Near-Obligate Nematode Endoparasitic Lifestyle from the Finished Genome of Drechmeria coniospora.</title>
        <authorList>
            <person name="Zhang L."/>
            <person name="Zhou Z."/>
            <person name="Guo Q."/>
            <person name="Fokkens L."/>
            <person name="Miskei M."/>
            <person name="Pocsi I."/>
            <person name="Zhang W."/>
            <person name="Chen M."/>
            <person name="Wang L."/>
            <person name="Sun Y."/>
            <person name="Donzelli B.G."/>
            <person name="Gibson D.M."/>
            <person name="Nelson D.R."/>
            <person name="Luo J.G."/>
            <person name="Rep M."/>
            <person name="Liu H."/>
            <person name="Yang S."/>
            <person name="Wang J."/>
            <person name="Krasnoff S.B."/>
            <person name="Xu Y."/>
            <person name="Molnar I."/>
            <person name="Lin M."/>
        </authorList>
    </citation>
    <scope>NUCLEOTIDE SEQUENCE [LARGE SCALE GENOMIC DNA]</scope>
    <source>
        <strain evidence="3 4">ARSEF 6962</strain>
    </source>
</reference>
<dbReference type="GO" id="GO:0005886">
    <property type="term" value="C:plasma membrane"/>
    <property type="evidence" value="ECO:0007669"/>
    <property type="project" value="InterPro"/>
</dbReference>
<dbReference type="Gene3D" id="1.20.140.150">
    <property type="match status" value="1"/>
</dbReference>
<keyword evidence="2" id="KW-0472">Membrane</keyword>
<sequence>MGVGTLIHHIGTLLLLVATVLLLVVDVTAPVVNTLSILKVDLGRGVQGTQVTFGTFGYCHLNVKDTDSCSNSRIGYDPASVISDIDDTDFSDAEEATSRALTRVMVLHPVATALCFIAFLLCIATNVVGSIAATFFALLAFVVTIVALICDVVAFAIVKRAVNKNGRSTARWGSAIWLLVAAALCCLFAALVVFVTCCVKRSKKRRAAVQAKEGHTNSATPKRRFWQRSPRA</sequence>
<feature type="transmembrane region" description="Helical" evidence="2">
    <location>
        <begin position="6"/>
        <end position="29"/>
    </location>
</feature>
<keyword evidence="4" id="KW-1185">Reference proteome</keyword>
<evidence type="ECO:0000313" key="3">
    <source>
        <dbReference type="EMBL" id="KYK60262.1"/>
    </source>
</evidence>
<name>A0A151GTC9_DRECN</name>
<dbReference type="AlphaFoldDB" id="A0A151GTC9"/>
<feature type="compositionally biased region" description="Basic residues" evidence="1">
    <location>
        <begin position="221"/>
        <end position="232"/>
    </location>
</feature>
<evidence type="ECO:0008006" key="5">
    <source>
        <dbReference type="Google" id="ProtNLM"/>
    </source>
</evidence>
<evidence type="ECO:0000256" key="1">
    <source>
        <dbReference type="SAM" id="MobiDB-lite"/>
    </source>
</evidence>
<dbReference type="GO" id="GO:0032153">
    <property type="term" value="C:cell division site"/>
    <property type="evidence" value="ECO:0007669"/>
    <property type="project" value="TreeGrafter"/>
</dbReference>
<dbReference type="PANTHER" id="PTHR28013:SF7">
    <property type="entry name" value="PALI-DOMAIN-CONTAINING PROTEIN"/>
    <property type="match status" value="1"/>
</dbReference>
<gene>
    <name evidence="3" type="ORF">DCS_01399</name>
</gene>
<dbReference type="InterPro" id="IPR009571">
    <property type="entry name" value="SUR7/Rim9-like_fungi"/>
</dbReference>
<evidence type="ECO:0000256" key="2">
    <source>
        <dbReference type="SAM" id="Phobius"/>
    </source>
</evidence>
<dbReference type="GeneID" id="63714042"/>
<proteinExistence type="predicted"/>
<dbReference type="Pfam" id="PF06687">
    <property type="entry name" value="SUR7"/>
    <property type="match status" value="1"/>
</dbReference>
<keyword evidence="2" id="KW-0812">Transmembrane</keyword>
<dbReference type="EMBL" id="LAYC01000001">
    <property type="protein sequence ID" value="KYK60262.1"/>
    <property type="molecule type" value="Genomic_DNA"/>
</dbReference>
<feature type="transmembrane region" description="Helical" evidence="2">
    <location>
        <begin position="170"/>
        <end position="195"/>
    </location>
</feature>
<dbReference type="RefSeq" id="XP_040659614.1">
    <property type="nucleotide sequence ID" value="XM_040798731.1"/>
</dbReference>
<dbReference type="Proteomes" id="UP000076580">
    <property type="component" value="Chromosome 01"/>
</dbReference>
<accession>A0A151GTC9</accession>
<feature type="region of interest" description="Disordered" evidence="1">
    <location>
        <begin position="210"/>
        <end position="232"/>
    </location>
</feature>
<evidence type="ECO:0000313" key="4">
    <source>
        <dbReference type="Proteomes" id="UP000076580"/>
    </source>
</evidence>